<keyword evidence="2" id="KW-0472">Membrane</keyword>
<evidence type="ECO:0000313" key="5">
    <source>
        <dbReference type="Proteomes" id="UP001596997"/>
    </source>
</evidence>
<comment type="subcellular location">
    <subcellularLocation>
        <location evidence="1">Cell outer membrane</location>
    </subcellularLocation>
</comment>
<accession>A0ABW3I5A6</accession>
<dbReference type="Proteomes" id="UP001596997">
    <property type="component" value="Unassembled WGS sequence"/>
</dbReference>
<dbReference type="InterPro" id="IPR036942">
    <property type="entry name" value="Beta-barrel_TonB_sf"/>
</dbReference>
<evidence type="ECO:0000256" key="2">
    <source>
        <dbReference type="ARBA" id="ARBA00023136"/>
    </source>
</evidence>
<name>A0ABW3I5A6_9FLAO</name>
<evidence type="ECO:0000256" key="1">
    <source>
        <dbReference type="ARBA" id="ARBA00004442"/>
    </source>
</evidence>
<keyword evidence="5" id="KW-1185">Reference proteome</keyword>
<comment type="caution">
    <text evidence="4">The sequence shown here is derived from an EMBL/GenBank/DDBJ whole genome shotgun (WGS) entry which is preliminary data.</text>
</comment>
<keyword evidence="4" id="KW-0675">Receptor</keyword>
<keyword evidence="3" id="KW-0998">Cell outer membrane</keyword>
<dbReference type="RefSeq" id="WP_377716846.1">
    <property type="nucleotide sequence ID" value="NZ_JBHTJM010000010.1"/>
</dbReference>
<dbReference type="EMBL" id="JBHTJM010000010">
    <property type="protein sequence ID" value="MFD0965065.1"/>
    <property type="molecule type" value="Genomic_DNA"/>
</dbReference>
<proteinExistence type="predicted"/>
<protein>
    <submittedName>
        <fullName evidence="4">TonB-dependent receptor</fullName>
    </submittedName>
</protein>
<dbReference type="SUPFAM" id="SSF56935">
    <property type="entry name" value="Porins"/>
    <property type="match status" value="1"/>
</dbReference>
<reference evidence="5" key="1">
    <citation type="journal article" date="2019" name="Int. J. Syst. Evol. Microbiol.">
        <title>The Global Catalogue of Microorganisms (GCM) 10K type strain sequencing project: providing services to taxonomists for standard genome sequencing and annotation.</title>
        <authorList>
            <consortium name="The Broad Institute Genomics Platform"/>
            <consortium name="The Broad Institute Genome Sequencing Center for Infectious Disease"/>
            <person name="Wu L."/>
            <person name="Ma J."/>
        </authorList>
    </citation>
    <scope>NUCLEOTIDE SEQUENCE [LARGE SCALE GENOMIC DNA]</scope>
    <source>
        <strain evidence="5">CCUG 62114</strain>
    </source>
</reference>
<evidence type="ECO:0000313" key="4">
    <source>
        <dbReference type="EMBL" id="MFD0965065.1"/>
    </source>
</evidence>
<evidence type="ECO:0000256" key="3">
    <source>
        <dbReference type="ARBA" id="ARBA00023237"/>
    </source>
</evidence>
<organism evidence="4 5">
    <name type="scientific">Pseudofulvibacter geojedonensis</name>
    <dbReference type="NCBI Taxonomy" id="1123758"/>
    <lineage>
        <taxon>Bacteria</taxon>
        <taxon>Pseudomonadati</taxon>
        <taxon>Bacteroidota</taxon>
        <taxon>Flavobacteriia</taxon>
        <taxon>Flavobacteriales</taxon>
        <taxon>Flavobacteriaceae</taxon>
        <taxon>Pseudofulvibacter</taxon>
    </lineage>
</organism>
<dbReference type="Gene3D" id="2.40.170.20">
    <property type="entry name" value="TonB-dependent receptor, beta-barrel domain"/>
    <property type="match status" value="1"/>
</dbReference>
<sequence>MTKYIIYIVFVLVGTNGFAQEDENIGTEVINVVKPYTPSVSDAFKVKEVPAVNDSTELTKKNVEYKIESVPVASTFTPAKGKAANVEKQAPKKLYNNYASLAVGNYLNVLGEFYATLPVNNTDNFTVGLNHHSTQGEIDGVQLDDKFYDTDLSLVYAKRDKGLSYQIEGGFKHQLYNWYGTSYELTDAQRADIDASHTYMTGLLGGHVEVDDSFFKGGDISYRRFWDDYNAAENNIVLMPEFEINVADKLVNIKGVLDYVGGEFDQSSAVLKYSYLKTGVQPSLELLRDDLTLNLGAQFVFGLDAENSESDFFIYPKVAASYRLLGDRVIAIGGLNGDLQQNSYYSFAQENKYIAPLIGVAPTDRQYEAYLGVKGKLSGKVNYTLKGAYGAEKNKYMFVMNAVNDVNVATENYQKANSFGVVYDDVSTFRTEFQLKAQVNKNYSIGLDVAYSSFNTDELDKVYNIPQLEASLFGDFKFNDKWFAGLNFFYIGERNARLQSNVVGLASKEITLKGFFDANVNVGYHVSNRFTAFIKANNVASQEYQRWLSYPTQQIQVLGGLQYKFDF</sequence>
<gene>
    <name evidence="4" type="ORF">ACFQ1O_13695</name>
</gene>